<comment type="caution">
    <text evidence="2">The sequence shown here is derived from an EMBL/GenBank/DDBJ whole genome shotgun (WGS) entry which is preliminary data.</text>
</comment>
<dbReference type="GO" id="GO:0016799">
    <property type="term" value="F:hydrolase activity, hydrolyzing N-glycosyl compounds"/>
    <property type="evidence" value="ECO:0007669"/>
    <property type="project" value="InterPro"/>
</dbReference>
<accession>A0A369QEM7</accession>
<sequence>MRKNIPLIFLYLLSYSSFGQKTANSSLVVPRMRVIVDNDFSGDPDGLFQLAHLLLSPSVEVRAIIGSHLKVGDGFDSSKTQAANAASKAKELLQVMGIKNNFPVLAGSNTAQLNDSTPVKNEAVNFIIKEALRTDTKLPLYVLCGAGLTEISSAWLAAPHIAEKLTLIWIGGPEYPDLALPPPNYSNPEYNLNIDQAAARTVFNQSNLAVWQVPRNAYRQAILPYSQLLQKVKPQGKTGQYLSNLLEKLMIRILPYVNIGETYILGDSPLVLLTALQSSFEADPSSSAYTIKMSPRINAEGNYEYYPKGRNIRVYTHLDTNLMFNDFFAKLEMFKNN</sequence>
<evidence type="ECO:0000313" key="3">
    <source>
        <dbReference type="Proteomes" id="UP000253919"/>
    </source>
</evidence>
<feature type="domain" description="Inosine/uridine-preferring nucleoside hydrolase" evidence="1">
    <location>
        <begin position="34"/>
        <end position="250"/>
    </location>
</feature>
<dbReference type="Pfam" id="PF01156">
    <property type="entry name" value="IU_nuc_hydro"/>
    <property type="match status" value="1"/>
</dbReference>
<dbReference type="SUPFAM" id="SSF53590">
    <property type="entry name" value="Nucleoside hydrolase"/>
    <property type="match status" value="1"/>
</dbReference>
<dbReference type="RefSeq" id="WP_115372167.1">
    <property type="nucleotide sequence ID" value="NZ_QASA01000001.1"/>
</dbReference>
<proteinExistence type="predicted"/>
<evidence type="ECO:0000259" key="1">
    <source>
        <dbReference type="Pfam" id="PF01156"/>
    </source>
</evidence>
<dbReference type="Gene3D" id="3.90.245.10">
    <property type="entry name" value="Ribonucleoside hydrolase-like"/>
    <property type="match status" value="1"/>
</dbReference>
<dbReference type="OrthoDB" id="253051at2"/>
<dbReference type="EMBL" id="QASA01000001">
    <property type="protein sequence ID" value="RDC62760.1"/>
    <property type="molecule type" value="Genomic_DNA"/>
</dbReference>
<name>A0A369QEM7_9BACT</name>
<gene>
    <name evidence="2" type="ORF">AHMF7616_01354</name>
</gene>
<reference evidence="2 3" key="1">
    <citation type="submission" date="2018-04" db="EMBL/GenBank/DDBJ databases">
        <title>Adhaeribacter sp. HMF7616 genome sequencing and assembly.</title>
        <authorList>
            <person name="Kang H."/>
            <person name="Kang J."/>
            <person name="Cha I."/>
            <person name="Kim H."/>
            <person name="Joh K."/>
        </authorList>
    </citation>
    <scope>NUCLEOTIDE SEQUENCE [LARGE SCALE GENOMIC DNA]</scope>
    <source>
        <strain evidence="2 3">HMF7616</strain>
    </source>
</reference>
<keyword evidence="3" id="KW-1185">Reference proteome</keyword>
<dbReference type="AlphaFoldDB" id="A0A369QEM7"/>
<dbReference type="InterPro" id="IPR001910">
    <property type="entry name" value="Inosine/uridine_hydrolase_dom"/>
</dbReference>
<evidence type="ECO:0000313" key="2">
    <source>
        <dbReference type="EMBL" id="RDC62760.1"/>
    </source>
</evidence>
<protein>
    <recommendedName>
        <fullName evidence="1">Inosine/uridine-preferring nucleoside hydrolase domain-containing protein</fullName>
    </recommendedName>
</protein>
<organism evidence="2 3">
    <name type="scientific">Adhaeribacter pallidiroseus</name>
    <dbReference type="NCBI Taxonomy" id="2072847"/>
    <lineage>
        <taxon>Bacteria</taxon>
        <taxon>Pseudomonadati</taxon>
        <taxon>Bacteroidota</taxon>
        <taxon>Cytophagia</taxon>
        <taxon>Cytophagales</taxon>
        <taxon>Hymenobacteraceae</taxon>
        <taxon>Adhaeribacter</taxon>
    </lineage>
</organism>
<dbReference type="Proteomes" id="UP000253919">
    <property type="component" value="Unassembled WGS sequence"/>
</dbReference>
<dbReference type="InterPro" id="IPR036452">
    <property type="entry name" value="Ribo_hydro-like"/>
</dbReference>